<gene>
    <name evidence="1" type="ORF">V5799_000626</name>
</gene>
<evidence type="ECO:0000313" key="1">
    <source>
        <dbReference type="EMBL" id="KAK8756672.1"/>
    </source>
</evidence>
<feature type="non-terminal residue" evidence="1">
    <location>
        <position position="1"/>
    </location>
</feature>
<name>A0AAQ4D2I2_AMBAM</name>
<proteinExistence type="predicted"/>
<comment type="caution">
    <text evidence="1">The sequence shown here is derived from an EMBL/GenBank/DDBJ whole genome shotgun (WGS) entry which is preliminary data.</text>
</comment>
<dbReference type="Proteomes" id="UP001321473">
    <property type="component" value="Unassembled WGS sequence"/>
</dbReference>
<reference evidence="1 2" key="1">
    <citation type="journal article" date="2023" name="Arcadia Sci">
        <title>De novo assembly of a long-read Amblyomma americanum tick genome.</title>
        <authorList>
            <person name="Chou S."/>
            <person name="Poskanzer K.E."/>
            <person name="Rollins M."/>
            <person name="Thuy-Boun P.S."/>
        </authorList>
    </citation>
    <scope>NUCLEOTIDE SEQUENCE [LARGE SCALE GENOMIC DNA]</scope>
    <source>
        <strain evidence="1">F_SG_1</strain>
        <tissue evidence="1">Salivary glands</tissue>
    </source>
</reference>
<dbReference type="EMBL" id="JARKHS020036013">
    <property type="protein sequence ID" value="KAK8756672.1"/>
    <property type="molecule type" value="Genomic_DNA"/>
</dbReference>
<feature type="non-terminal residue" evidence="1">
    <location>
        <position position="301"/>
    </location>
</feature>
<keyword evidence="2" id="KW-1185">Reference proteome</keyword>
<protein>
    <submittedName>
        <fullName evidence="1">Uncharacterized protein</fullName>
    </submittedName>
</protein>
<dbReference type="AlphaFoldDB" id="A0AAQ4D2I2"/>
<sequence>QPLLNPRKVVDHIQRVLAEGRHSQLLHGQYTSILQLLLTTSSWQVALADAAYNGLIELVCRLLRTSKGDADVVGLSNALHHLVATGFYQDDVHLETVLKTLAASFVELREMGAVALVVLQLATLVDVGRRLAGRRRRLLCATGEPIARSLLDLFSWNSLQIKELALEFLALQLSLHGRGAEDDVDDEVDVWQSLVRDWHHLLMKELQKRASAFPGLSQQQARVRRAQVWLAAETLEQMEPAGGALATAVSTLQSSGPNRDAQPWLEVLACYLWKHPGTAGRASAVLRKLLDVLTQCHSSCK</sequence>
<evidence type="ECO:0000313" key="2">
    <source>
        <dbReference type="Proteomes" id="UP001321473"/>
    </source>
</evidence>
<accession>A0AAQ4D2I2</accession>
<organism evidence="1 2">
    <name type="scientific">Amblyomma americanum</name>
    <name type="common">Lone star tick</name>
    <dbReference type="NCBI Taxonomy" id="6943"/>
    <lineage>
        <taxon>Eukaryota</taxon>
        <taxon>Metazoa</taxon>
        <taxon>Ecdysozoa</taxon>
        <taxon>Arthropoda</taxon>
        <taxon>Chelicerata</taxon>
        <taxon>Arachnida</taxon>
        <taxon>Acari</taxon>
        <taxon>Parasitiformes</taxon>
        <taxon>Ixodida</taxon>
        <taxon>Ixodoidea</taxon>
        <taxon>Ixodidae</taxon>
        <taxon>Amblyomminae</taxon>
        <taxon>Amblyomma</taxon>
    </lineage>
</organism>